<evidence type="ECO:0000313" key="1">
    <source>
        <dbReference type="EMBL" id="MCP3729269.1"/>
    </source>
</evidence>
<protein>
    <submittedName>
        <fullName evidence="1">Uncharacterized protein</fullName>
    </submittedName>
</protein>
<dbReference type="AlphaFoldDB" id="A0A9X2HHI0"/>
<sequence>MTTLVTVKASGPCYPARLVKREKDGSESHNELIASGHSVEIWVGTDQTITVTEEYHPDGYRYPTA</sequence>
<organism evidence="1 2">
    <name type="scientific">Sphingomonas tagetis</name>
    <dbReference type="NCBI Taxonomy" id="2949092"/>
    <lineage>
        <taxon>Bacteria</taxon>
        <taxon>Pseudomonadati</taxon>
        <taxon>Pseudomonadota</taxon>
        <taxon>Alphaproteobacteria</taxon>
        <taxon>Sphingomonadales</taxon>
        <taxon>Sphingomonadaceae</taxon>
        <taxon>Sphingomonas</taxon>
    </lineage>
</organism>
<evidence type="ECO:0000313" key="2">
    <source>
        <dbReference type="Proteomes" id="UP001139451"/>
    </source>
</evidence>
<dbReference type="Proteomes" id="UP001139451">
    <property type="component" value="Unassembled WGS sequence"/>
</dbReference>
<name>A0A9X2HHI0_9SPHN</name>
<accession>A0A9X2HHI0</accession>
<reference evidence="1" key="1">
    <citation type="submission" date="2022-05" db="EMBL/GenBank/DDBJ databases">
        <title>Sphingomonas sp. strain MG17 Genome sequencing and assembly.</title>
        <authorList>
            <person name="Kim I."/>
        </authorList>
    </citation>
    <scope>NUCLEOTIDE SEQUENCE</scope>
    <source>
        <strain evidence="1">MG17</strain>
    </source>
</reference>
<comment type="caution">
    <text evidence="1">The sequence shown here is derived from an EMBL/GenBank/DDBJ whole genome shotgun (WGS) entry which is preliminary data.</text>
</comment>
<dbReference type="EMBL" id="JAMLDX010000001">
    <property type="protein sequence ID" value="MCP3729269.1"/>
    <property type="molecule type" value="Genomic_DNA"/>
</dbReference>
<proteinExistence type="predicted"/>
<keyword evidence="2" id="KW-1185">Reference proteome</keyword>
<dbReference type="RefSeq" id="WP_254291247.1">
    <property type="nucleotide sequence ID" value="NZ_JAMLDX010000001.1"/>
</dbReference>
<gene>
    <name evidence="1" type="ORF">M9978_02410</name>
</gene>